<keyword evidence="2" id="KW-1185">Reference proteome</keyword>
<dbReference type="EMBL" id="AJYS02000054">
    <property type="protein sequence ID" value="OEE40752.1"/>
    <property type="molecule type" value="Genomic_DNA"/>
</dbReference>
<gene>
    <name evidence="1" type="ORF">A1QS_13890</name>
</gene>
<proteinExistence type="predicted"/>
<evidence type="ECO:0000313" key="1">
    <source>
        <dbReference type="EMBL" id="OEE40752.1"/>
    </source>
</evidence>
<protein>
    <submittedName>
        <fullName evidence="1">Structural protein</fullName>
    </submittedName>
</protein>
<dbReference type="AlphaFoldDB" id="A0A853R7X9"/>
<dbReference type="Proteomes" id="UP000094808">
    <property type="component" value="Unassembled WGS sequence"/>
</dbReference>
<comment type="caution">
    <text evidence="1">The sequence shown here is derived from an EMBL/GenBank/DDBJ whole genome shotgun (WGS) entry which is preliminary data.</text>
</comment>
<evidence type="ECO:0000313" key="2">
    <source>
        <dbReference type="Proteomes" id="UP000094808"/>
    </source>
</evidence>
<organism evidence="1 2">
    <name type="scientific">Vibrio ordalii FS-238</name>
    <dbReference type="NCBI Taxonomy" id="617133"/>
    <lineage>
        <taxon>Bacteria</taxon>
        <taxon>Pseudomonadati</taxon>
        <taxon>Pseudomonadota</taxon>
        <taxon>Gammaproteobacteria</taxon>
        <taxon>Vibrionales</taxon>
        <taxon>Vibrionaceae</taxon>
        <taxon>Vibrio</taxon>
    </lineage>
</organism>
<reference evidence="1 2" key="1">
    <citation type="journal article" date="2012" name="Science">
        <title>Ecological populations of bacteria act as socially cohesive units of antibiotic production and resistance.</title>
        <authorList>
            <person name="Cordero O.X."/>
            <person name="Wildschutte H."/>
            <person name="Kirkup B."/>
            <person name="Proehl S."/>
            <person name="Ngo L."/>
            <person name="Hussain F."/>
            <person name="Le Roux F."/>
            <person name="Mincer T."/>
            <person name="Polz M.F."/>
        </authorList>
    </citation>
    <scope>NUCLEOTIDE SEQUENCE [LARGE SCALE GENOMIC DNA]</scope>
    <source>
        <strain evidence="1 2">FS-238</strain>
    </source>
</reference>
<sequence>MKLSWFVVLLITVVYLMKKQIVTTEPRGVLANNPLNIESNVNNNWVGKMTPSVDKRFETFRAPEYGFRAGAILLRDTYQKRYGLETINELIHKFAPSHENESDHYAQFVASQLGVSPHEPINLQSDATLAKMMHAMSVMEVGRFYSLEQAQEGVRMA</sequence>
<name>A0A853R7X9_9VIBR</name>
<accession>A0A853R7X9</accession>